<dbReference type="Proteomes" id="UP001216579">
    <property type="component" value="Unassembled WGS sequence"/>
</dbReference>
<sequence>MSLPLIRLAIGPTNGTAHHGILLDAQPLTACATHSPDLAPIAENTAHSPCQSCARARLILTTPPHPGGEPDARPAAGTGPSATAHRPIPGHLLGYCGKPLEARRSSARRVCANCTRLSEALDRFRQRAGDLVLPEGEPCHGDDTLLWAPKGRANLVTGHRRNSVTGNAYCERQLAGPNPGAPNECAPCRRHWEEAEVARQTYTLPHMQAQAADWENRTLDVFDDRASSLRSGDAYALSGCADVHFVVAVADRGGESHTDLLVYLPAEDRIADIRVRRDRLVTVQRPASAPSVKPSVS</sequence>
<reference evidence="2 3" key="1">
    <citation type="submission" date="2023-03" db="EMBL/GenBank/DDBJ databases">
        <title>Draft genome sequence of Streptomyces sp. RB6PN23 isolated from peat swamp forest in Thailand.</title>
        <authorList>
            <person name="Klaysubun C."/>
            <person name="Duangmal K."/>
        </authorList>
    </citation>
    <scope>NUCLEOTIDE SEQUENCE [LARGE SCALE GENOMIC DNA]</scope>
    <source>
        <strain evidence="2 3">RB6PN23</strain>
    </source>
</reference>
<evidence type="ECO:0000313" key="2">
    <source>
        <dbReference type="EMBL" id="MDF3292455.1"/>
    </source>
</evidence>
<keyword evidence="3" id="KW-1185">Reference proteome</keyword>
<dbReference type="EMBL" id="JARJBC010000017">
    <property type="protein sequence ID" value="MDF3292455.1"/>
    <property type="molecule type" value="Genomic_DNA"/>
</dbReference>
<gene>
    <name evidence="2" type="ORF">P3G67_25125</name>
</gene>
<evidence type="ECO:0000256" key="1">
    <source>
        <dbReference type="SAM" id="MobiDB-lite"/>
    </source>
</evidence>
<comment type="caution">
    <text evidence="2">The sequence shown here is derived from an EMBL/GenBank/DDBJ whole genome shotgun (WGS) entry which is preliminary data.</text>
</comment>
<protein>
    <submittedName>
        <fullName evidence="2">Uncharacterized protein</fullName>
    </submittedName>
</protein>
<feature type="region of interest" description="Disordered" evidence="1">
    <location>
        <begin position="62"/>
        <end position="84"/>
    </location>
</feature>
<evidence type="ECO:0000313" key="3">
    <source>
        <dbReference type="Proteomes" id="UP001216579"/>
    </source>
</evidence>
<proteinExistence type="predicted"/>
<accession>A0ABT5ZRJ9</accession>
<name>A0ABT5ZRJ9_9ACTN</name>
<organism evidence="2 3">
    <name type="scientific">Streptomyces silvisoli</name>
    <dbReference type="NCBI Taxonomy" id="3034235"/>
    <lineage>
        <taxon>Bacteria</taxon>
        <taxon>Bacillati</taxon>
        <taxon>Actinomycetota</taxon>
        <taxon>Actinomycetes</taxon>
        <taxon>Kitasatosporales</taxon>
        <taxon>Streptomycetaceae</taxon>
        <taxon>Streptomyces</taxon>
    </lineage>
</organism>
<dbReference type="RefSeq" id="WP_276095512.1">
    <property type="nucleotide sequence ID" value="NZ_JARJBC010000017.1"/>
</dbReference>